<dbReference type="PANTHER" id="PTHR33223">
    <property type="entry name" value="CCHC-TYPE DOMAIN-CONTAINING PROTEIN"/>
    <property type="match status" value="1"/>
</dbReference>
<gene>
    <name evidence="1" type="ORF">V6N12_058274</name>
</gene>
<dbReference type="Proteomes" id="UP001472677">
    <property type="component" value="Unassembled WGS sequence"/>
</dbReference>
<protein>
    <recommendedName>
        <fullName evidence="3">Retrotransposon gag domain-containing protein</fullName>
    </recommendedName>
</protein>
<keyword evidence="2" id="KW-1185">Reference proteome</keyword>
<accession>A0ABR2EVR2</accession>
<evidence type="ECO:0000313" key="1">
    <source>
        <dbReference type="EMBL" id="KAK8564691.1"/>
    </source>
</evidence>
<evidence type="ECO:0008006" key="3">
    <source>
        <dbReference type="Google" id="ProtNLM"/>
    </source>
</evidence>
<proteinExistence type="predicted"/>
<dbReference type="EMBL" id="JBBPBM010000010">
    <property type="protein sequence ID" value="KAK8564691.1"/>
    <property type="molecule type" value="Genomic_DNA"/>
</dbReference>
<evidence type="ECO:0000313" key="2">
    <source>
        <dbReference type="Proteomes" id="UP001472677"/>
    </source>
</evidence>
<comment type="caution">
    <text evidence="1">The sequence shown here is derived from an EMBL/GenBank/DDBJ whole genome shotgun (WGS) entry which is preliminary data.</text>
</comment>
<sequence length="218" mass="24551">MTRANPRGQIFQLDPEIERTGRELRLRARAIMQGGHAIAPPQNNQQPPARTVRDYLAEDLEGLNPAVTTPEFEAEHFELKPVMFNMLNTLGQFGGSPAENGRQDLRSFLEICNSFKIHGVSNDVLKLKLFPYSLTDKARAWLNNLQPGLLRSWTELLCRNQLSMLRLYLCKGFNNLLEQDDKGDVSAETTGPAPAEVSAGIQISTERLLCYWLIPKSE</sequence>
<dbReference type="PANTHER" id="PTHR33223:SF6">
    <property type="entry name" value="CCHC-TYPE DOMAIN-CONTAINING PROTEIN"/>
    <property type="match status" value="1"/>
</dbReference>
<reference evidence="1 2" key="1">
    <citation type="journal article" date="2024" name="G3 (Bethesda)">
        <title>Genome assembly of Hibiscus sabdariffa L. provides insights into metabolisms of medicinal natural products.</title>
        <authorList>
            <person name="Kim T."/>
        </authorList>
    </citation>
    <scope>NUCLEOTIDE SEQUENCE [LARGE SCALE GENOMIC DNA]</scope>
    <source>
        <strain evidence="1">TK-2024</strain>
        <tissue evidence="1">Old leaves</tissue>
    </source>
</reference>
<organism evidence="1 2">
    <name type="scientific">Hibiscus sabdariffa</name>
    <name type="common">roselle</name>
    <dbReference type="NCBI Taxonomy" id="183260"/>
    <lineage>
        <taxon>Eukaryota</taxon>
        <taxon>Viridiplantae</taxon>
        <taxon>Streptophyta</taxon>
        <taxon>Embryophyta</taxon>
        <taxon>Tracheophyta</taxon>
        <taxon>Spermatophyta</taxon>
        <taxon>Magnoliopsida</taxon>
        <taxon>eudicotyledons</taxon>
        <taxon>Gunneridae</taxon>
        <taxon>Pentapetalae</taxon>
        <taxon>rosids</taxon>
        <taxon>malvids</taxon>
        <taxon>Malvales</taxon>
        <taxon>Malvaceae</taxon>
        <taxon>Malvoideae</taxon>
        <taxon>Hibiscus</taxon>
    </lineage>
</organism>
<name>A0ABR2EVR2_9ROSI</name>